<proteinExistence type="predicted"/>
<keyword evidence="2" id="KW-1185">Reference proteome</keyword>
<dbReference type="AlphaFoldDB" id="A0A0P1AMM4"/>
<dbReference type="RefSeq" id="XP_036263225.1">
    <property type="nucleotide sequence ID" value="XM_036407531.1"/>
</dbReference>
<reference evidence="2" key="1">
    <citation type="submission" date="2014-09" db="EMBL/GenBank/DDBJ databases">
        <authorList>
            <person name="Sharma Rahul"/>
            <person name="Thines Marco"/>
        </authorList>
    </citation>
    <scope>NUCLEOTIDE SEQUENCE [LARGE SCALE GENOMIC DNA]</scope>
</reference>
<dbReference type="EMBL" id="CCYD01000645">
    <property type="protein sequence ID" value="CEG42482.1"/>
    <property type="molecule type" value="Genomic_DNA"/>
</dbReference>
<accession>A0A0P1AMM4</accession>
<protein>
    <submittedName>
        <fullName evidence="1">Uncharacterized protein</fullName>
    </submittedName>
</protein>
<name>A0A0P1AMM4_PLAHL</name>
<dbReference type="GeneID" id="59052636"/>
<organism evidence="1 2">
    <name type="scientific">Plasmopara halstedii</name>
    <name type="common">Downy mildew of sunflower</name>
    <dbReference type="NCBI Taxonomy" id="4781"/>
    <lineage>
        <taxon>Eukaryota</taxon>
        <taxon>Sar</taxon>
        <taxon>Stramenopiles</taxon>
        <taxon>Oomycota</taxon>
        <taxon>Peronosporomycetes</taxon>
        <taxon>Peronosporales</taxon>
        <taxon>Peronosporaceae</taxon>
        <taxon>Plasmopara</taxon>
    </lineage>
</organism>
<evidence type="ECO:0000313" key="2">
    <source>
        <dbReference type="Proteomes" id="UP000054928"/>
    </source>
</evidence>
<sequence>MLRCNRLWHPSKLMCRNLKSRGQVLASRGLRTGSECESSEISEESKLSDDRNGLEPAISGSAVFWKPHKARRIIR</sequence>
<dbReference type="Proteomes" id="UP000054928">
    <property type="component" value="Unassembled WGS sequence"/>
</dbReference>
<evidence type="ECO:0000313" key="1">
    <source>
        <dbReference type="EMBL" id="CEG42482.1"/>
    </source>
</evidence>